<name>B3EP67_CHLPB</name>
<accession>B3EP67</accession>
<evidence type="ECO:0000313" key="1">
    <source>
        <dbReference type="EMBL" id="ACE05206.1"/>
    </source>
</evidence>
<organism evidence="1">
    <name type="scientific">Chlorobium phaeobacteroides (strain BS1)</name>
    <dbReference type="NCBI Taxonomy" id="331678"/>
    <lineage>
        <taxon>Bacteria</taxon>
        <taxon>Pseudomonadati</taxon>
        <taxon>Chlorobiota</taxon>
        <taxon>Chlorobiia</taxon>
        <taxon>Chlorobiales</taxon>
        <taxon>Chlorobiaceae</taxon>
        <taxon>Chlorobium/Pelodictyon group</taxon>
        <taxon>Chlorobium</taxon>
    </lineage>
</organism>
<proteinExistence type="predicted"/>
<dbReference type="Gene3D" id="3.40.50.2000">
    <property type="entry name" value="Glycogen Phosphorylase B"/>
    <property type="match status" value="2"/>
</dbReference>
<dbReference type="eggNOG" id="COG0438">
    <property type="taxonomic scope" value="Bacteria"/>
</dbReference>
<gene>
    <name evidence="1" type="ordered locus">Cphamn1_2302</name>
</gene>
<evidence type="ECO:0008006" key="2">
    <source>
        <dbReference type="Google" id="ProtNLM"/>
    </source>
</evidence>
<dbReference type="STRING" id="331678.Cphamn1_2302"/>
<reference evidence="1" key="1">
    <citation type="submission" date="2008-06" db="EMBL/GenBank/DDBJ databases">
        <title>Complete sequence of Chlorobium phaeobacteroides BS1.</title>
        <authorList>
            <consortium name="US DOE Joint Genome Institute"/>
            <person name="Lucas S."/>
            <person name="Copeland A."/>
            <person name="Lapidus A."/>
            <person name="Glavina del Rio T."/>
            <person name="Dalin E."/>
            <person name="Tice H."/>
            <person name="Bruce D."/>
            <person name="Goodwin L."/>
            <person name="Pitluck S."/>
            <person name="Schmutz J."/>
            <person name="Larimer F."/>
            <person name="Land M."/>
            <person name="Hauser L."/>
            <person name="Kyrpides N."/>
            <person name="Ovchinnikova G."/>
            <person name="Li T."/>
            <person name="Liu Z."/>
            <person name="Zhao F."/>
            <person name="Overmann J."/>
            <person name="Bryant D.A."/>
            <person name="Richardson P."/>
        </authorList>
    </citation>
    <scope>NUCLEOTIDE SEQUENCE [LARGE SCALE GENOMIC DNA]</scope>
    <source>
        <strain evidence="1">BS1</strain>
    </source>
</reference>
<dbReference type="AlphaFoldDB" id="B3EP67"/>
<sequence length="399" mass="44351">MNFPPMMTEGASRAFKFASCLPSFGWEPIVIGLHSISGPEMEQAPFEVYYAGKEYSTGETDAGKLFRIVHGLPEKKRSVRGFNGSSGLSSVEKNWLKKAKSLARKVLDENPDIEMIYAQAPSFAPHKLAFELSGENHLPVMFDCIRSFAPNRLEKTIMHSGHCVTMPSRELKELFLRKYQGEIFHDDISIVKNGYDPEALQLCEAEEEQGGLMRWVFHVDMVDGRNDLKRFFSALSSLVASQPAVRGAFSFAFTGPGSRDVRRFAEKYGLDDLIEAGAVWSHRRELELCKRADIVCLVLGSAEGHEVSIPERLFDIPGMDASIAGIVPDGLSKQCILGMGGRTVQADQPDAIAGFLQDLFILWRSRQLPKVSGAAADSYHIRSVMQDFIREMAVRLPVA</sequence>
<dbReference type="HOGENOM" id="CLU_645109_0_0_10"/>
<protein>
    <recommendedName>
        <fullName evidence="2">Glycosyl transferase, group 1</fullName>
    </recommendedName>
</protein>
<dbReference type="SUPFAM" id="SSF53756">
    <property type="entry name" value="UDP-Glycosyltransferase/glycogen phosphorylase"/>
    <property type="match status" value="1"/>
</dbReference>
<dbReference type="EMBL" id="CP001101">
    <property type="protein sequence ID" value="ACE05206.1"/>
    <property type="molecule type" value="Genomic_DNA"/>
</dbReference>
<dbReference type="KEGG" id="cpb:Cphamn1_2302"/>